<dbReference type="EMBL" id="CP097636">
    <property type="protein sequence ID" value="URI11434.1"/>
    <property type="molecule type" value="Genomic_DNA"/>
</dbReference>
<keyword evidence="2" id="KW-1185">Reference proteome</keyword>
<evidence type="ECO:0000313" key="2">
    <source>
        <dbReference type="Proteomes" id="UP001056201"/>
    </source>
</evidence>
<organism evidence="1 2">
    <name type="scientific">Aquincola tertiaricarbonis</name>
    <dbReference type="NCBI Taxonomy" id="391953"/>
    <lineage>
        <taxon>Bacteria</taxon>
        <taxon>Pseudomonadati</taxon>
        <taxon>Pseudomonadota</taxon>
        <taxon>Betaproteobacteria</taxon>
        <taxon>Burkholderiales</taxon>
        <taxon>Sphaerotilaceae</taxon>
        <taxon>Aquincola</taxon>
    </lineage>
</organism>
<name>A0ABY4SEJ2_AQUTE</name>
<dbReference type="Proteomes" id="UP001056201">
    <property type="component" value="Chromosome 2"/>
</dbReference>
<reference evidence="1" key="1">
    <citation type="submission" date="2022-05" db="EMBL/GenBank/DDBJ databases">
        <title>An RpoN-dependent PEP-CTERM gene is involved in floc formation of an Aquincola tertiaricarbonis strain.</title>
        <authorList>
            <person name="Qiu D."/>
            <person name="Xia M."/>
        </authorList>
    </citation>
    <scope>NUCLEOTIDE SEQUENCE</scope>
    <source>
        <strain evidence="1">RN12</strain>
    </source>
</reference>
<accession>A0ABY4SEJ2</accession>
<evidence type="ECO:0000313" key="1">
    <source>
        <dbReference type="EMBL" id="URI11434.1"/>
    </source>
</evidence>
<gene>
    <name evidence="1" type="ORF">MW290_21050</name>
</gene>
<protein>
    <submittedName>
        <fullName evidence="1">Uncharacterized protein</fullName>
    </submittedName>
</protein>
<sequence length="106" mass="11882">MGFKRMVDGEGEPVKIDAATEYIDKRSTEESRAVTNSLVEYMVLPEAFKREMCKGFDHNAVAAILRAAGHLRTDGQRFTNRVRLPGMGKVAVYHFKPSIFTTEGDD</sequence>
<proteinExistence type="predicted"/>
<dbReference type="RefSeq" id="WP_250199629.1">
    <property type="nucleotide sequence ID" value="NZ_CP097636.1"/>
</dbReference>